<dbReference type="PROSITE" id="PS51257">
    <property type="entry name" value="PROKAR_LIPOPROTEIN"/>
    <property type="match status" value="1"/>
</dbReference>
<feature type="signal peptide" evidence="1">
    <location>
        <begin position="1"/>
        <end position="20"/>
    </location>
</feature>
<dbReference type="EMBL" id="RHHR01000013">
    <property type="protein sequence ID" value="RNB74913.1"/>
    <property type="molecule type" value="Genomic_DNA"/>
</dbReference>
<gene>
    <name evidence="2" type="ORF">EDM52_09340</name>
</gene>
<sequence>MRKTAIVLCALLLTACSEVSEGVQTAQQAIETGKQAIETGKQVVEAGKQLAESEIAQQLKTYLQEKYDSSEALRNAMFSGDGQLLSEELQKTELANFSFYKSDLLGLEYKGKLTGDGKFQVLKQDLNNPSAEPTVVKEFQVNLDSSGQIQLQE</sequence>
<dbReference type="RefSeq" id="WP_122908730.1">
    <property type="nucleotide sequence ID" value="NZ_CBCSBE010000005.1"/>
</dbReference>
<evidence type="ECO:0000256" key="1">
    <source>
        <dbReference type="SAM" id="SignalP"/>
    </source>
</evidence>
<dbReference type="Proteomes" id="UP000282028">
    <property type="component" value="Unassembled WGS sequence"/>
</dbReference>
<dbReference type="AlphaFoldDB" id="A0A3M8CHB1"/>
<reference evidence="2 3" key="1">
    <citation type="submission" date="2018-10" db="EMBL/GenBank/DDBJ databases">
        <title>Phylogenomics of Brevibacillus.</title>
        <authorList>
            <person name="Dunlap C."/>
        </authorList>
    </citation>
    <scope>NUCLEOTIDE SEQUENCE [LARGE SCALE GENOMIC DNA]</scope>
    <source>
        <strain evidence="2 3">JCM 12215</strain>
    </source>
</reference>
<accession>A0A3M8CHB1</accession>
<feature type="chain" id="PRO_5038611503" description="Lipoprotein" evidence="1">
    <location>
        <begin position="21"/>
        <end position="153"/>
    </location>
</feature>
<name>A0A3M8CHB1_9BACL</name>
<proteinExistence type="predicted"/>
<protein>
    <recommendedName>
        <fullName evidence="4">Lipoprotein</fullName>
    </recommendedName>
</protein>
<evidence type="ECO:0000313" key="2">
    <source>
        <dbReference type="EMBL" id="RNB74913.1"/>
    </source>
</evidence>
<evidence type="ECO:0008006" key="4">
    <source>
        <dbReference type="Google" id="ProtNLM"/>
    </source>
</evidence>
<keyword evidence="1" id="KW-0732">Signal</keyword>
<dbReference type="OrthoDB" id="2466957at2"/>
<keyword evidence="3" id="KW-1185">Reference proteome</keyword>
<organism evidence="2 3">
    <name type="scientific">Brevibacillus invocatus</name>
    <dbReference type="NCBI Taxonomy" id="173959"/>
    <lineage>
        <taxon>Bacteria</taxon>
        <taxon>Bacillati</taxon>
        <taxon>Bacillota</taxon>
        <taxon>Bacilli</taxon>
        <taxon>Bacillales</taxon>
        <taxon>Paenibacillaceae</taxon>
        <taxon>Brevibacillus</taxon>
    </lineage>
</organism>
<evidence type="ECO:0000313" key="3">
    <source>
        <dbReference type="Proteomes" id="UP000282028"/>
    </source>
</evidence>
<comment type="caution">
    <text evidence="2">The sequence shown here is derived from an EMBL/GenBank/DDBJ whole genome shotgun (WGS) entry which is preliminary data.</text>
</comment>